<dbReference type="EMBL" id="LNRQ01000001">
    <property type="protein sequence ID" value="KZN10319.1"/>
    <property type="molecule type" value="Genomic_DNA"/>
</dbReference>
<feature type="transmembrane region" description="Helical" evidence="2">
    <location>
        <begin position="108"/>
        <end position="130"/>
    </location>
</feature>
<dbReference type="PANTHER" id="PTHR33222:SF9">
    <property type="entry name" value="PROTEIN CURVATURE THYLAKOID 1B, CHLOROPLASTIC"/>
    <property type="match status" value="1"/>
</dbReference>
<feature type="transmembrane region" description="Helical" evidence="2">
    <location>
        <begin position="136"/>
        <end position="154"/>
    </location>
</feature>
<dbReference type="AlphaFoldDB" id="A0A166HRV8"/>
<dbReference type="InterPro" id="IPR025564">
    <property type="entry name" value="CAAD_dom"/>
</dbReference>
<dbReference type="Gramene" id="KZN10319">
    <property type="protein sequence ID" value="KZN10319"/>
    <property type="gene ID" value="DCAR_002975"/>
</dbReference>
<accession>A0A166HRV8</accession>
<dbReference type="InterPro" id="IPR033344">
    <property type="entry name" value="CURT1"/>
</dbReference>
<keyword evidence="2" id="KW-0812">Transmembrane</keyword>
<dbReference type="GO" id="GO:0009535">
    <property type="term" value="C:chloroplast thylakoid membrane"/>
    <property type="evidence" value="ECO:0007669"/>
    <property type="project" value="TreeGrafter"/>
</dbReference>
<protein>
    <recommendedName>
        <fullName evidence="3">Cyanobacterial aminoacyl-tRNA synthetase CAAD domain-containing protein</fullName>
    </recommendedName>
</protein>
<name>A0A166HRV8_DAUCS</name>
<keyword evidence="2" id="KW-0472">Membrane</keyword>
<evidence type="ECO:0000256" key="1">
    <source>
        <dbReference type="ARBA" id="ARBA00004141"/>
    </source>
</evidence>
<dbReference type="Pfam" id="PF14159">
    <property type="entry name" value="CAAD"/>
    <property type="match status" value="1"/>
</dbReference>
<gene>
    <name evidence="4" type="ORF">DCAR_002975</name>
</gene>
<keyword evidence="2" id="KW-1133">Transmembrane helix</keyword>
<dbReference type="PANTHER" id="PTHR33222">
    <property type="match status" value="1"/>
</dbReference>
<organism evidence="4">
    <name type="scientific">Daucus carota subsp. sativus</name>
    <name type="common">Carrot</name>
    <dbReference type="NCBI Taxonomy" id="79200"/>
    <lineage>
        <taxon>Eukaryota</taxon>
        <taxon>Viridiplantae</taxon>
        <taxon>Streptophyta</taxon>
        <taxon>Embryophyta</taxon>
        <taxon>Tracheophyta</taxon>
        <taxon>Spermatophyta</taxon>
        <taxon>Magnoliopsida</taxon>
        <taxon>eudicotyledons</taxon>
        <taxon>Gunneridae</taxon>
        <taxon>Pentapetalae</taxon>
        <taxon>asterids</taxon>
        <taxon>campanulids</taxon>
        <taxon>Apiales</taxon>
        <taxon>Apiaceae</taxon>
        <taxon>Apioideae</taxon>
        <taxon>Scandiceae</taxon>
        <taxon>Daucinae</taxon>
        <taxon>Daucus</taxon>
        <taxon>Daucus sect. Daucus</taxon>
    </lineage>
</organism>
<comment type="subcellular location">
    <subcellularLocation>
        <location evidence="1">Membrane</location>
        <topology evidence="1">Multi-pass membrane protein</topology>
    </subcellularLocation>
</comment>
<dbReference type="STRING" id="79200.A0A166HRV8"/>
<sequence length="192" mass="20970">MASTTTPLSLSSSLTDGKAHLRQSAAASSQCLSLPKLPLQPQAQSPNRAWKATMFCRKIARDVAAMATGEIATKEVTTEETPIVEAETELPEVFESVQEFWNKLDDKYAVTSLGVATVIALVGSSGLVSAIDRLPLVPGVLELVGIGYTGWFAYKNLIFKPERMLIPYYKCLPVEQKMQQCARNLDFPISFA</sequence>
<evidence type="ECO:0000313" key="4">
    <source>
        <dbReference type="EMBL" id="KZN10319.1"/>
    </source>
</evidence>
<evidence type="ECO:0000259" key="3">
    <source>
        <dbReference type="Pfam" id="PF14159"/>
    </source>
</evidence>
<feature type="domain" description="Cyanobacterial aminoacyl-tRNA synthetase CAAD" evidence="3">
    <location>
        <begin position="96"/>
        <end position="163"/>
    </location>
</feature>
<reference evidence="4" key="1">
    <citation type="journal article" date="2016" name="Nat. Genet.">
        <title>A high-quality carrot genome assembly provides new insights into carotenoid accumulation and asterid genome evolution.</title>
        <authorList>
            <person name="Iorizzo M."/>
            <person name="Ellison S."/>
            <person name="Senalik D."/>
            <person name="Zeng P."/>
            <person name="Satapoomin P."/>
            <person name="Huang J."/>
            <person name="Bowman M."/>
            <person name="Iovene M."/>
            <person name="Sanseverino W."/>
            <person name="Cavagnaro P."/>
            <person name="Yildiz M."/>
            <person name="Macko-Podgorni A."/>
            <person name="Moranska E."/>
            <person name="Grzebelus E."/>
            <person name="Grzebelus D."/>
            <person name="Ashrafi H."/>
            <person name="Zheng Z."/>
            <person name="Cheng S."/>
            <person name="Spooner D."/>
            <person name="Van Deynze A."/>
            <person name="Simon P."/>
        </authorList>
    </citation>
    <scope>NUCLEOTIDE SEQUENCE [LARGE SCALE GENOMIC DNA]</scope>
    <source>
        <tissue evidence="4">Leaf</tissue>
    </source>
</reference>
<dbReference type="OMA" id="MASGRRM"/>
<comment type="caution">
    <text evidence="4">The sequence shown here is derived from an EMBL/GenBank/DDBJ whole genome shotgun (WGS) entry which is preliminary data.</text>
</comment>
<evidence type="ECO:0000256" key="2">
    <source>
        <dbReference type="SAM" id="Phobius"/>
    </source>
</evidence>
<proteinExistence type="predicted"/>